<keyword evidence="9 14" id="KW-0067">ATP-binding</keyword>
<evidence type="ECO:0000256" key="8">
    <source>
        <dbReference type="ARBA" id="ARBA00022801"/>
    </source>
</evidence>
<dbReference type="AlphaFoldDB" id="A0AAJ5TCK0"/>
<dbReference type="InterPro" id="IPR004821">
    <property type="entry name" value="Cyt_trans-like"/>
</dbReference>
<evidence type="ECO:0000256" key="4">
    <source>
        <dbReference type="ARBA" id="ARBA00022679"/>
    </source>
</evidence>
<accession>A0AAJ5TCK0</accession>
<dbReference type="PANTHER" id="PTHR39321">
    <property type="entry name" value="NICOTINATE-NUCLEOTIDE ADENYLYLTRANSFERASE-RELATED"/>
    <property type="match status" value="1"/>
</dbReference>
<keyword evidence="3 14" id="KW-0662">Pyridine nucleotide biosynthesis</keyword>
<evidence type="ECO:0000259" key="16">
    <source>
        <dbReference type="Pfam" id="PF01966"/>
    </source>
</evidence>
<evidence type="ECO:0000256" key="7">
    <source>
        <dbReference type="ARBA" id="ARBA00022741"/>
    </source>
</evidence>
<reference evidence="17 18" key="1">
    <citation type="submission" date="2019-01" db="EMBL/GenBank/DDBJ databases">
        <authorList>
            <consortium name="Pathogen Informatics"/>
        </authorList>
    </citation>
    <scope>NUCLEOTIDE SEQUENCE [LARGE SCALE GENOMIC DNA]</scope>
    <source>
        <strain evidence="17 18">NCTC10125</strain>
    </source>
</reference>
<dbReference type="PANTHER" id="PTHR39321:SF3">
    <property type="entry name" value="PHOSPHOPANTETHEINE ADENYLYLTRANSFERASE"/>
    <property type="match status" value="1"/>
</dbReference>
<dbReference type="InterPro" id="IPR003607">
    <property type="entry name" value="HD/PDEase_dom"/>
</dbReference>
<evidence type="ECO:0000256" key="12">
    <source>
        <dbReference type="ARBA" id="ARBA00048721"/>
    </source>
</evidence>
<evidence type="ECO:0000313" key="18">
    <source>
        <dbReference type="Proteomes" id="UP000289629"/>
    </source>
</evidence>
<evidence type="ECO:0000256" key="6">
    <source>
        <dbReference type="ARBA" id="ARBA00022723"/>
    </source>
</evidence>
<dbReference type="EMBL" id="LR214971">
    <property type="protein sequence ID" value="VEU61764.1"/>
    <property type="molecule type" value="Genomic_DNA"/>
</dbReference>
<keyword evidence="10" id="KW-0408">Iron</keyword>
<feature type="domain" description="HD" evidence="16">
    <location>
        <begin position="200"/>
        <end position="311"/>
    </location>
</feature>
<comment type="catalytic activity">
    <reaction evidence="13">
        <text>P(1),P(4)-bis(5'-adenosyl) tetraphosphate + H2O = 2 ADP + 2 H(+)</text>
        <dbReference type="Rhea" id="RHEA:24252"/>
        <dbReference type="ChEBI" id="CHEBI:15377"/>
        <dbReference type="ChEBI" id="CHEBI:15378"/>
        <dbReference type="ChEBI" id="CHEBI:58141"/>
        <dbReference type="ChEBI" id="CHEBI:456216"/>
        <dbReference type="EC" id="3.6.1.41"/>
    </reaction>
</comment>
<comment type="catalytic activity">
    <reaction evidence="12 14">
        <text>nicotinate beta-D-ribonucleotide + ATP + H(+) = deamido-NAD(+) + diphosphate</text>
        <dbReference type="Rhea" id="RHEA:22860"/>
        <dbReference type="ChEBI" id="CHEBI:15378"/>
        <dbReference type="ChEBI" id="CHEBI:30616"/>
        <dbReference type="ChEBI" id="CHEBI:33019"/>
        <dbReference type="ChEBI" id="CHEBI:57502"/>
        <dbReference type="ChEBI" id="CHEBI:58437"/>
        <dbReference type="EC" id="2.7.7.18"/>
    </reaction>
</comment>
<dbReference type="InterPro" id="IPR006674">
    <property type="entry name" value="HD_domain"/>
</dbReference>
<dbReference type="GO" id="GO:0008803">
    <property type="term" value="F:bis(5'-nucleosyl)-tetraphosphatase (symmetrical) activity"/>
    <property type="evidence" value="ECO:0007669"/>
    <property type="project" value="UniProtKB-EC"/>
</dbReference>
<proteinExistence type="inferred from homology"/>
<dbReference type="InterPro" id="IPR014729">
    <property type="entry name" value="Rossmann-like_a/b/a_fold"/>
</dbReference>
<evidence type="ECO:0000256" key="5">
    <source>
        <dbReference type="ARBA" id="ARBA00022695"/>
    </source>
</evidence>
<keyword evidence="7 14" id="KW-0547">Nucleotide-binding</keyword>
<evidence type="ECO:0000259" key="15">
    <source>
        <dbReference type="Pfam" id="PF01467"/>
    </source>
</evidence>
<evidence type="ECO:0000256" key="13">
    <source>
        <dbReference type="ARBA" id="ARBA00049417"/>
    </source>
</evidence>
<dbReference type="NCBIfam" id="TIGR00482">
    <property type="entry name" value="nicotinate (nicotinamide) nucleotide adenylyltransferase"/>
    <property type="match status" value="1"/>
</dbReference>
<gene>
    <name evidence="14 17" type="primary">nadD</name>
    <name evidence="17" type="ORF">NCTC10125_00377</name>
</gene>
<dbReference type="GO" id="GO:0009435">
    <property type="term" value="P:NAD+ biosynthetic process"/>
    <property type="evidence" value="ECO:0007669"/>
    <property type="project" value="UniProtKB-UniRule"/>
</dbReference>
<evidence type="ECO:0000256" key="11">
    <source>
        <dbReference type="ARBA" id="ARBA00023027"/>
    </source>
</evidence>
<name>A0AAJ5TCK0_9BACT</name>
<dbReference type="CDD" id="cd02165">
    <property type="entry name" value="NMNAT"/>
    <property type="match status" value="1"/>
</dbReference>
<keyword evidence="8" id="KW-0378">Hydrolase</keyword>
<evidence type="ECO:0000256" key="3">
    <source>
        <dbReference type="ARBA" id="ARBA00022642"/>
    </source>
</evidence>
<dbReference type="NCBIfam" id="NF005519">
    <property type="entry name" value="PRK07152.1"/>
    <property type="match status" value="1"/>
</dbReference>
<sequence>MMKFKKIAIYGGTFNPVHKAHLEIAKKAVDFLDLDKLFFVPNYISPLKKGAKNIADAKFRYEMLKLVQIEKTEVCDFEIKARKISYTIDTVNYFAKKYPETKIFLIIGSDNLANFKFWKNYKEIIEKVQLVVFTRKNYPDFKHLKRYKAMILPSKLPNFSSSEIRKGDFHALDVKVRAYIGKNFLYTESILKGFLGNSKRLIHSRNTAKLAKEYAQINGLNSKMAYYAGLFHDLTKKWTKDQHLNFLREQKIDANNLQEYELHQLSASIWLKNIYLLPYEEIIYAISCHTSLCFEMSLFDKAIYVADKLARGRRFLGVQKLRSLAKQDLDKAFKILVKMAQDQHKDALNSPQQNQLYEKHQN</sequence>
<dbReference type="Pfam" id="PF01467">
    <property type="entry name" value="CTP_transf_like"/>
    <property type="match status" value="1"/>
</dbReference>
<comment type="pathway">
    <text evidence="2 14">Cofactor biosynthesis; NAD(+) biosynthesis; deamido-NAD(+) from nicotinate D-ribonucleotide: step 1/1.</text>
</comment>
<dbReference type="SUPFAM" id="SSF109604">
    <property type="entry name" value="HD-domain/PDEase-like"/>
    <property type="match status" value="1"/>
</dbReference>
<dbReference type="GO" id="GO:0004515">
    <property type="term" value="F:nicotinate-nucleotide adenylyltransferase activity"/>
    <property type="evidence" value="ECO:0007669"/>
    <property type="project" value="UniProtKB-UniRule"/>
</dbReference>
<evidence type="ECO:0000256" key="10">
    <source>
        <dbReference type="ARBA" id="ARBA00023004"/>
    </source>
</evidence>
<evidence type="ECO:0000256" key="1">
    <source>
        <dbReference type="ARBA" id="ARBA00002324"/>
    </source>
</evidence>
<dbReference type="Proteomes" id="UP000289629">
    <property type="component" value="Chromosome"/>
</dbReference>
<dbReference type="EC" id="2.7.7.18" evidence="14"/>
<keyword evidence="5 14" id="KW-0548">Nucleotidyltransferase</keyword>
<evidence type="ECO:0000256" key="2">
    <source>
        <dbReference type="ARBA" id="ARBA00005019"/>
    </source>
</evidence>
<comment type="similarity">
    <text evidence="14">Belongs to the NadD family.</text>
</comment>
<dbReference type="NCBIfam" id="TIGR00125">
    <property type="entry name" value="cyt_tran_rel"/>
    <property type="match status" value="1"/>
</dbReference>
<protein>
    <recommendedName>
        <fullName evidence="14">Probable nicotinate-nucleotide adenylyltransferase</fullName>
        <ecNumber evidence="14">2.7.7.18</ecNumber>
    </recommendedName>
    <alternativeName>
        <fullName evidence="14">Deamido-NAD(+) diphosphorylase</fullName>
    </alternativeName>
    <alternativeName>
        <fullName evidence="14">Deamido-NAD(+) pyrophosphorylase</fullName>
    </alternativeName>
    <alternativeName>
        <fullName evidence="14">Nicotinate mononucleotide adenylyltransferase</fullName>
        <shortName evidence="14">NaMN adenylyltransferase</shortName>
    </alternativeName>
</protein>
<dbReference type="NCBIfam" id="TIGR00488">
    <property type="entry name" value="bis(5'-nucleosyl)-tetraphosphatase (symmetrical) YqeK"/>
    <property type="match status" value="1"/>
</dbReference>
<dbReference type="GO" id="GO:0005524">
    <property type="term" value="F:ATP binding"/>
    <property type="evidence" value="ECO:0007669"/>
    <property type="project" value="UniProtKB-KW"/>
</dbReference>
<dbReference type="Gene3D" id="3.40.50.620">
    <property type="entry name" value="HUPs"/>
    <property type="match status" value="1"/>
</dbReference>
<evidence type="ECO:0000313" key="17">
    <source>
        <dbReference type="EMBL" id="VEU61764.1"/>
    </source>
</evidence>
<evidence type="ECO:0000256" key="9">
    <source>
        <dbReference type="ARBA" id="ARBA00022840"/>
    </source>
</evidence>
<dbReference type="InterPro" id="IPR005248">
    <property type="entry name" value="NadD/NMNAT"/>
</dbReference>
<dbReference type="Gene3D" id="1.10.3210.10">
    <property type="entry name" value="Hypothetical protein af1432"/>
    <property type="match status" value="1"/>
</dbReference>
<dbReference type="InterPro" id="IPR005249">
    <property type="entry name" value="YqeK"/>
</dbReference>
<keyword evidence="6" id="KW-0479">Metal-binding</keyword>
<keyword evidence="4 14" id="KW-0808">Transferase</keyword>
<dbReference type="RefSeq" id="WP_232034189.1">
    <property type="nucleotide sequence ID" value="NZ_CP007229.1"/>
</dbReference>
<dbReference type="GO" id="GO:0046872">
    <property type="term" value="F:metal ion binding"/>
    <property type="evidence" value="ECO:0007669"/>
    <property type="project" value="UniProtKB-KW"/>
</dbReference>
<dbReference type="CDD" id="cd00077">
    <property type="entry name" value="HDc"/>
    <property type="match status" value="1"/>
</dbReference>
<dbReference type="SUPFAM" id="SSF52374">
    <property type="entry name" value="Nucleotidylyl transferase"/>
    <property type="match status" value="1"/>
</dbReference>
<dbReference type="Pfam" id="PF01966">
    <property type="entry name" value="HD"/>
    <property type="match status" value="1"/>
</dbReference>
<comment type="function">
    <text evidence="1 14">Catalyzes the reversible adenylation of nicotinate mononucleotide (NaMN) to nicotinic acid adenine dinucleotide (NaAD).</text>
</comment>
<feature type="domain" description="Cytidyltransferase-like" evidence="15">
    <location>
        <begin position="9"/>
        <end position="166"/>
    </location>
</feature>
<dbReference type="HAMAP" id="MF_00244">
    <property type="entry name" value="NaMN_adenylyltr"/>
    <property type="match status" value="1"/>
</dbReference>
<organism evidence="17 18">
    <name type="scientific">Mesomycoplasma dispar</name>
    <dbReference type="NCBI Taxonomy" id="86660"/>
    <lineage>
        <taxon>Bacteria</taxon>
        <taxon>Bacillati</taxon>
        <taxon>Mycoplasmatota</taxon>
        <taxon>Mycoplasmoidales</taxon>
        <taxon>Metamycoplasmataceae</taxon>
        <taxon>Mesomycoplasma</taxon>
    </lineage>
</organism>
<keyword evidence="11 14" id="KW-0520">NAD</keyword>
<evidence type="ECO:0000256" key="14">
    <source>
        <dbReference type="HAMAP-Rule" id="MF_00244"/>
    </source>
</evidence>